<sequence length="258" mass="29225">MATQFPSVEEVKIGCKKCESLLEFDFTFAFQPLVDVQRREIFGYEALVRGVNQEGAGHVLSKVDDHNRYAFDQSCRMKAIALAAKLGLDKVLSINFLPNAVYEPEHCIQSTLQTAKICNFPHEKIMFEITESEAVYDLDHLTKIFRYYQKQGFITALDDFGAGHAGLNTLSKFIPNIMKLDINLVRDIHKDSVKQSILKGMLSIAKDLHISLLAEGVETYEEAAYFKHHGVYLMQGFYFAKPGFQSLPRVDLSLDIFA</sequence>
<dbReference type="Proteomes" id="UP000304864">
    <property type="component" value="Chromosome"/>
</dbReference>
<dbReference type="EMBL" id="CP040602">
    <property type="protein sequence ID" value="QCU89185.1"/>
    <property type="molecule type" value="Genomic_DNA"/>
</dbReference>
<gene>
    <name evidence="2" type="ORF">FE785_00360</name>
</gene>
<dbReference type="Gene3D" id="3.20.20.450">
    <property type="entry name" value="EAL domain"/>
    <property type="match status" value="1"/>
</dbReference>
<dbReference type="PANTHER" id="PTHR33121">
    <property type="entry name" value="CYCLIC DI-GMP PHOSPHODIESTERASE PDEF"/>
    <property type="match status" value="1"/>
</dbReference>
<dbReference type="SUPFAM" id="SSF141868">
    <property type="entry name" value="EAL domain-like"/>
    <property type="match status" value="1"/>
</dbReference>
<dbReference type="PANTHER" id="PTHR33121:SF15">
    <property type="entry name" value="BLUE LIGHT- AND TEMPERATURE-REGULATED ANTIREPRESSOR BLUF"/>
    <property type="match status" value="1"/>
</dbReference>
<dbReference type="CDD" id="cd01948">
    <property type="entry name" value="EAL"/>
    <property type="match status" value="1"/>
</dbReference>
<dbReference type="PROSITE" id="PS50883">
    <property type="entry name" value="EAL"/>
    <property type="match status" value="1"/>
</dbReference>
<protein>
    <submittedName>
        <fullName evidence="2">EAL domain-containing protein</fullName>
    </submittedName>
</protein>
<keyword evidence="3" id="KW-1185">Reference proteome</keyword>
<dbReference type="InterPro" id="IPR001633">
    <property type="entry name" value="EAL_dom"/>
</dbReference>
<dbReference type="OrthoDB" id="1673646at2"/>
<dbReference type="InterPro" id="IPR035919">
    <property type="entry name" value="EAL_sf"/>
</dbReference>
<feature type="domain" description="EAL" evidence="1">
    <location>
        <begin position="10"/>
        <end position="256"/>
    </location>
</feature>
<dbReference type="KEGG" id="thig:FE785_00360"/>
<reference evidence="2 3" key="1">
    <citation type="submission" date="2019-05" db="EMBL/GenBank/DDBJ databases">
        <title>Thiomicrorhabdus sediminis sp. nov, a novel sulfur-oxidizing bacterium isolated from coastal sediment.</title>
        <authorList>
            <person name="Liu X."/>
        </authorList>
    </citation>
    <scope>NUCLEOTIDE SEQUENCE [LARGE SCALE GENOMIC DNA]</scope>
    <source>
        <strain evidence="2 3">G1</strain>
    </source>
</reference>
<dbReference type="Pfam" id="PF00563">
    <property type="entry name" value="EAL"/>
    <property type="match status" value="1"/>
</dbReference>
<accession>A0A4P9K2Z3</accession>
<evidence type="ECO:0000313" key="2">
    <source>
        <dbReference type="EMBL" id="QCU89185.1"/>
    </source>
</evidence>
<dbReference type="RefSeq" id="WP_138563296.1">
    <property type="nucleotide sequence ID" value="NZ_CP040602.1"/>
</dbReference>
<evidence type="ECO:0000259" key="1">
    <source>
        <dbReference type="PROSITE" id="PS50883"/>
    </source>
</evidence>
<evidence type="ECO:0000313" key="3">
    <source>
        <dbReference type="Proteomes" id="UP000304864"/>
    </source>
</evidence>
<proteinExistence type="predicted"/>
<dbReference type="SMART" id="SM00052">
    <property type="entry name" value="EAL"/>
    <property type="match status" value="1"/>
</dbReference>
<organism evidence="2 3">
    <name type="scientific">Thiomicrorhabdus sediminis</name>
    <dbReference type="NCBI Taxonomy" id="2580412"/>
    <lineage>
        <taxon>Bacteria</taxon>
        <taxon>Pseudomonadati</taxon>
        <taxon>Pseudomonadota</taxon>
        <taxon>Gammaproteobacteria</taxon>
        <taxon>Thiotrichales</taxon>
        <taxon>Piscirickettsiaceae</taxon>
        <taxon>Thiomicrorhabdus</taxon>
    </lineage>
</organism>
<name>A0A4P9K2Z3_9GAMM</name>
<dbReference type="AlphaFoldDB" id="A0A4P9K2Z3"/>
<dbReference type="GO" id="GO:0071111">
    <property type="term" value="F:cyclic-guanylate-specific phosphodiesterase activity"/>
    <property type="evidence" value="ECO:0007669"/>
    <property type="project" value="InterPro"/>
</dbReference>
<dbReference type="InterPro" id="IPR050706">
    <property type="entry name" value="Cyclic-di-GMP_PDE-like"/>
</dbReference>